<evidence type="ECO:0000256" key="5">
    <source>
        <dbReference type="ARBA" id="ARBA00023049"/>
    </source>
</evidence>
<dbReference type="InterPro" id="IPR051156">
    <property type="entry name" value="Mito/Outer_Membr_Metalloprot"/>
</dbReference>
<protein>
    <submittedName>
        <fullName evidence="9">Peptidase M48</fullName>
    </submittedName>
</protein>
<name>A0A1B8Q9I9_9GAMM</name>
<dbReference type="InterPro" id="IPR001915">
    <property type="entry name" value="Peptidase_M48"/>
</dbReference>
<dbReference type="Gene3D" id="3.30.2010.10">
    <property type="entry name" value="Metalloproteases ('zincins'), catalytic domain"/>
    <property type="match status" value="1"/>
</dbReference>
<evidence type="ECO:0000256" key="7">
    <source>
        <dbReference type="SAM" id="SignalP"/>
    </source>
</evidence>
<evidence type="ECO:0000256" key="1">
    <source>
        <dbReference type="ARBA" id="ARBA00022670"/>
    </source>
</evidence>
<evidence type="ECO:0000313" key="10">
    <source>
        <dbReference type="Proteomes" id="UP000092508"/>
    </source>
</evidence>
<keyword evidence="5 6" id="KW-0482">Metalloprotease</keyword>
<evidence type="ECO:0000259" key="8">
    <source>
        <dbReference type="Pfam" id="PF01435"/>
    </source>
</evidence>
<dbReference type="Proteomes" id="UP000092508">
    <property type="component" value="Unassembled WGS sequence"/>
</dbReference>
<dbReference type="PANTHER" id="PTHR22726:SF1">
    <property type="entry name" value="METALLOENDOPEPTIDASE OMA1, MITOCHONDRIAL"/>
    <property type="match status" value="1"/>
</dbReference>
<dbReference type="GO" id="GO:0004222">
    <property type="term" value="F:metalloendopeptidase activity"/>
    <property type="evidence" value="ECO:0007669"/>
    <property type="project" value="InterPro"/>
</dbReference>
<sequence>MKHKISTWVLGATLAASSVLVGCASTTNTGAIGIDRNQLLLVSNAEVQQLAAQSFNETVGKARQAGKLDTNPAQVNRLKRIASRLIGQVGVYRPDAQNWAWEVHTIQSNTINAYVLPGGKIMFYTGIIDRLNLTDDEIAAIMGHEMAHALREHTREKLSQQMATQLGLGVVTSRFGLSQGQAQLASYASELGLALPNSRQMESEADVMGLELMARAGYNPQAAVSLWRKMQQVDGRGESPQFLSTHPASATRINNLQALMPRVMPLYQQTQAQMLRR</sequence>
<keyword evidence="7" id="KW-0732">Signal</keyword>
<feature type="signal peptide" evidence="7">
    <location>
        <begin position="1"/>
        <end position="24"/>
    </location>
</feature>
<evidence type="ECO:0000256" key="4">
    <source>
        <dbReference type="ARBA" id="ARBA00022833"/>
    </source>
</evidence>
<feature type="chain" id="PRO_5008612227" evidence="7">
    <location>
        <begin position="25"/>
        <end position="277"/>
    </location>
</feature>
<evidence type="ECO:0000256" key="3">
    <source>
        <dbReference type="ARBA" id="ARBA00022801"/>
    </source>
</evidence>
<keyword evidence="2" id="KW-0479">Metal-binding</keyword>
<gene>
    <name evidence="9" type="ORF">A9308_09690</name>
</gene>
<dbReference type="OrthoDB" id="9810445at2"/>
<accession>A0A1B8Q9I9</accession>
<dbReference type="Pfam" id="PF01435">
    <property type="entry name" value="Peptidase_M48"/>
    <property type="match status" value="1"/>
</dbReference>
<dbReference type="GO" id="GO:0051603">
    <property type="term" value="P:proteolysis involved in protein catabolic process"/>
    <property type="evidence" value="ECO:0007669"/>
    <property type="project" value="TreeGrafter"/>
</dbReference>
<keyword evidence="4 6" id="KW-0862">Zinc</keyword>
<dbReference type="AlphaFoldDB" id="A0A1B8Q9I9"/>
<comment type="caution">
    <text evidence="9">The sequence shown here is derived from an EMBL/GenBank/DDBJ whole genome shotgun (WGS) entry which is preliminary data.</text>
</comment>
<evidence type="ECO:0000256" key="2">
    <source>
        <dbReference type="ARBA" id="ARBA00022723"/>
    </source>
</evidence>
<comment type="cofactor">
    <cofactor evidence="6">
        <name>Zn(2+)</name>
        <dbReference type="ChEBI" id="CHEBI:29105"/>
    </cofactor>
    <text evidence="6">Binds 1 zinc ion per subunit.</text>
</comment>
<dbReference type="PROSITE" id="PS51257">
    <property type="entry name" value="PROKAR_LIPOPROTEIN"/>
    <property type="match status" value="1"/>
</dbReference>
<dbReference type="PANTHER" id="PTHR22726">
    <property type="entry name" value="METALLOENDOPEPTIDASE OMA1"/>
    <property type="match status" value="1"/>
</dbReference>
<feature type="domain" description="Peptidase M48" evidence="8">
    <location>
        <begin position="73"/>
        <end position="258"/>
    </location>
</feature>
<evidence type="ECO:0000313" key="9">
    <source>
        <dbReference type="EMBL" id="OBX75444.1"/>
    </source>
</evidence>
<comment type="similarity">
    <text evidence="6">Belongs to the peptidase M48 family.</text>
</comment>
<dbReference type="GO" id="GO:0046872">
    <property type="term" value="F:metal ion binding"/>
    <property type="evidence" value="ECO:0007669"/>
    <property type="project" value="UniProtKB-KW"/>
</dbReference>
<dbReference type="STRING" id="34059.A9308_09690"/>
<organism evidence="9 10">
    <name type="scientific">Faucicola atlantae</name>
    <dbReference type="NCBI Taxonomy" id="34059"/>
    <lineage>
        <taxon>Bacteria</taxon>
        <taxon>Pseudomonadati</taxon>
        <taxon>Pseudomonadota</taxon>
        <taxon>Gammaproteobacteria</taxon>
        <taxon>Moraxellales</taxon>
        <taxon>Moraxellaceae</taxon>
        <taxon>Faucicola</taxon>
    </lineage>
</organism>
<evidence type="ECO:0000256" key="6">
    <source>
        <dbReference type="RuleBase" id="RU003983"/>
    </source>
</evidence>
<dbReference type="RefSeq" id="WP_067238247.1">
    <property type="nucleotide sequence ID" value="NZ_CP171132.1"/>
</dbReference>
<keyword evidence="3 6" id="KW-0378">Hydrolase</keyword>
<proteinExistence type="inferred from homology"/>
<dbReference type="CDD" id="cd07331">
    <property type="entry name" value="M48C_Oma1_like"/>
    <property type="match status" value="1"/>
</dbReference>
<dbReference type="EMBL" id="LZMZ01000038">
    <property type="protein sequence ID" value="OBX75444.1"/>
    <property type="molecule type" value="Genomic_DNA"/>
</dbReference>
<reference evidence="9 10" key="1">
    <citation type="submission" date="2016-06" db="EMBL/GenBank/DDBJ databases">
        <title>Draft genome of Moraxella atlantae CCUG 66109.</title>
        <authorList>
            <person name="Salva-Serra F."/>
            <person name="Engstrom-Jakobsson H."/>
            <person name="Thorell K."/>
            <person name="Gonzales-Siles L."/>
            <person name="Karlsson R."/>
            <person name="Boulund F."/>
            <person name="Engstrand L."/>
            <person name="Kristiansson E."/>
            <person name="Moore E."/>
        </authorList>
    </citation>
    <scope>NUCLEOTIDE SEQUENCE [LARGE SCALE GENOMIC DNA]</scope>
    <source>
        <strain evidence="9 10">CCUG 66109</strain>
    </source>
</reference>
<dbReference type="GO" id="GO:0016020">
    <property type="term" value="C:membrane"/>
    <property type="evidence" value="ECO:0007669"/>
    <property type="project" value="TreeGrafter"/>
</dbReference>
<keyword evidence="1 6" id="KW-0645">Protease</keyword>